<keyword evidence="1" id="KW-0812">Transmembrane</keyword>
<keyword evidence="1" id="KW-1133">Transmembrane helix</keyword>
<proteinExistence type="predicted"/>
<keyword evidence="3" id="KW-1185">Reference proteome</keyword>
<evidence type="ECO:0000313" key="2">
    <source>
        <dbReference type="EMBL" id="KAG5590888.1"/>
    </source>
</evidence>
<keyword evidence="1" id="KW-0472">Membrane</keyword>
<evidence type="ECO:0000256" key="1">
    <source>
        <dbReference type="SAM" id="Phobius"/>
    </source>
</evidence>
<dbReference type="Proteomes" id="UP000824120">
    <property type="component" value="Chromosome 8"/>
</dbReference>
<organism evidence="2 3">
    <name type="scientific">Solanum commersonii</name>
    <name type="common">Commerson's wild potato</name>
    <name type="synonym">Commerson's nightshade</name>
    <dbReference type="NCBI Taxonomy" id="4109"/>
    <lineage>
        <taxon>Eukaryota</taxon>
        <taxon>Viridiplantae</taxon>
        <taxon>Streptophyta</taxon>
        <taxon>Embryophyta</taxon>
        <taxon>Tracheophyta</taxon>
        <taxon>Spermatophyta</taxon>
        <taxon>Magnoliopsida</taxon>
        <taxon>eudicotyledons</taxon>
        <taxon>Gunneridae</taxon>
        <taxon>Pentapetalae</taxon>
        <taxon>asterids</taxon>
        <taxon>lamiids</taxon>
        <taxon>Solanales</taxon>
        <taxon>Solanaceae</taxon>
        <taxon>Solanoideae</taxon>
        <taxon>Solaneae</taxon>
        <taxon>Solanum</taxon>
    </lineage>
</organism>
<gene>
    <name evidence="2" type="ORF">H5410_041402</name>
</gene>
<protein>
    <submittedName>
        <fullName evidence="2">Uncharacterized protein</fullName>
    </submittedName>
</protein>
<comment type="caution">
    <text evidence="2">The sequence shown here is derived from an EMBL/GenBank/DDBJ whole genome shotgun (WGS) entry which is preliminary data.</text>
</comment>
<feature type="transmembrane region" description="Helical" evidence="1">
    <location>
        <begin position="58"/>
        <end position="77"/>
    </location>
</feature>
<accession>A0A9J5XUN1</accession>
<evidence type="ECO:0000313" key="3">
    <source>
        <dbReference type="Proteomes" id="UP000824120"/>
    </source>
</evidence>
<feature type="transmembrane region" description="Helical" evidence="1">
    <location>
        <begin position="21"/>
        <end position="46"/>
    </location>
</feature>
<reference evidence="2 3" key="1">
    <citation type="submission" date="2020-09" db="EMBL/GenBank/DDBJ databases">
        <title>De no assembly of potato wild relative species, Solanum commersonii.</title>
        <authorList>
            <person name="Cho K."/>
        </authorList>
    </citation>
    <scope>NUCLEOTIDE SEQUENCE [LARGE SCALE GENOMIC DNA]</scope>
    <source>
        <strain evidence="2">LZ3.2</strain>
        <tissue evidence="2">Leaf</tissue>
    </source>
</reference>
<dbReference type="EMBL" id="JACXVP010000008">
    <property type="protein sequence ID" value="KAG5590888.1"/>
    <property type="molecule type" value="Genomic_DNA"/>
</dbReference>
<sequence>MLRKTSRRCKLGSPIHSVIHLLVICIAFFLLPSASLMSCKFGAWYTGTLGNTKAIRRLAQWFRRSLVLLFFVLLAALKRLNLLMQRSIVYSKIQVVTHHYQRFSISQYSLQIQVQAQQWYSNALTQIMIP</sequence>
<dbReference type="AlphaFoldDB" id="A0A9J5XUN1"/>
<name>A0A9J5XUN1_SOLCO</name>